<accession>A0A7W8YD28</accession>
<keyword evidence="2" id="KW-1185">Reference proteome</keyword>
<organism evidence="1 2">
    <name type="scientific">Neomicrococcus lactis</name>
    <dbReference type="NCBI Taxonomy" id="732241"/>
    <lineage>
        <taxon>Bacteria</taxon>
        <taxon>Bacillati</taxon>
        <taxon>Actinomycetota</taxon>
        <taxon>Actinomycetes</taxon>
        <taxon>Micrococcales</taxon>
        <taxon>Micrococcaceae</taxon>
        <taxon>Neomicrococcus</taxon>
    </lineage>
</organism>
<evidence type="ECO:0000313" key="2">
    <source>
        <dbReference type="Proteomes" id="UP000523863"/>
    </source>
</evidence>
<evidence type="ECO:0000313" key="1">
    <source>
        <dbReference type="EMBL" id="MBB5599340.1"/>
    </source>
</evidence>
<comment type="caution">
    <text evidence="1">The sequence shown here is derived from an EMBL/GenBank/DDBJ whole genome shotgun (WGS) entry which is preliminary data.</text>
</comment>
<dbReference type="Proteomes" id="UP000523863">
    <property type="component" value="Unassembled WGS sequence"/>
</dbReference>
<sequence>MSTLRSLARVTLGVALLRAGIGHLTTERQEFQAQVPSWVPGSKDTVVLASGVAEIAQGAALIVLPKHQQVVGNVVASFFAAVFPGNIHQYRERINAFGLDTDRKRATRLFFQPVLIWWALASTRKS</sequence>
<dbReference type="PANTHER" id="PTHR36974">
    <property type="entry name" value="MEMBRANE PROTEIN-RELATED"/>
    <property type="match status" value="1"/>
</dbReference>
<gene>
    <name evidence="1" type="ORF">BKA12_002479</name>
</gene>
<proteinExistence type="predicted"/>
<reference evidence="1 2" key="1">
    <citation type="submission" date="2020-08" db="EMBL/GenBank/DDBJ databases">
        <title>Sequencing the genomes of 1000 actinobacteria strains.</title>
        <authorList>
            <person name="Klenk H.-P."/>
        </authorList>
    </citation>
    <scope>NUCLEOTIDE SEQUENCE [LARGE SCALE GENOMIC DNA]</scope>
    <source>
        <strain evidence="1 2">DSM 23694</strain>
    </source>
</reference>
<dbReference type="RefSeq" id="WP_183645162.1">
    <property type="nucleotide sequence ID" value="NZ_JACHBL010000002.1"/>
</dbReference>
<name>A0A7W8YD28_9MICC</name>
<dbReference type="AlphaFoldDB" id="A0A7W8YD28"/>
<protein>
    <submittedName>
        <fullName evidence="1">Putative membrane protein</fullName>
    </submittedName>
</protein>
<dbReference type="PANTHER" id="PTHR36974:SF1">
    <property type="entry name" value="DOXX FAMILY MEMBRANE PROTEIN"/>
    <property type="match status" value="1"/>
</dbReference>
<dbReference type="EMBL" id="JACHBL010000002">
    <property type="protein sequence ID" value="MBB5599340.1"/>
    <property type="molecule type" value="Genomic_DNA"/>
</dbReference>